<dbReference type="RefSeq" id="WP_134751052.1">
    <property type="nucleotide sequence ID" value="NZ_MYFO02000006.1"/>
</dbReference>
<organism evidence="6 7">
    <name type="scientific">Paenibacillus athensensis</name>
    <dbReference type="NCBI Taxonomy" id="1967502"/>
    <lineage>
        <taxon>Bacteria</taxon>
        <taxon>Bacillati</taxon>
        <taxon>Bacillota</taxon>
        <taxon>Bacilli</taxon>
        <taxon>Bacillales</taxon>
        <taxon>Paenibacillaceae</taxon>
        <taxon>Paenibacillus</taxon>
    </lineage>
</organism>
<dbReference type="CDD" id="cd01282">
    <property type="entry name" value="HTH_MerR-like_sg3"/>
    <property type="match status" value="1"/>
</dbReference>
<keyword evidence="2" id="KW-0238">DNA-binding</keyword>
<dbReference type="PANTHER" id="PTHR30204:SF94">
    <property type="entry name" value="HEAVY METAL-DEPENDENT TRANSCRIPTIONAL REGULATOR HI_0293-RELATED"/>
    <property type="match status" value="1"/>
</dbReference>
<keyword evidence="1" id="KW-0805">Transcription regulation</keyword>
<dbReference type="InterPro" id="IPR000551">
    <property type="entry name" value="MerR-type_HTH_dom"/>
</dbReference>
<dbReference type="GO" id="GO:0003677">
    <property type="term" value="F:DNA binding"/>
    <property type="evidence" value="ECO:0007669"/>
    <property type="project" value="UniProtKB-KW"/>
</dbReference>
<dbReference type="OrthoDB" id="9806513at2"/>
<dbReference type="InterPro" id="IPR047057">
    <property type="entry name" value="MerR_fam"/>
</dbReference>
<dbReference type="SMART" id="SM00422">
    <property type="entry name" value="HTH_MERR"/>
    <property type="match status" value="1"/>
</dbReference>
<dbReference type="PRINTS" id="PR00040">
    <property type="entry name" value="HTHMERR"/>
</dbReference>
<dbReference type="Pfam" id="PF13411">
    <property type="entry name" value="MerR_1"/>
    <property type="match status" value="1"/>
</dbReference>
<proteinExistence type="predicted"/>
<comment type="caution">
    <text evidence="6">The sequence shown here is derived from an EMBL/GenBank/DDBJ whole genome shotgun (WGS) entry which is preliminary data.</text>
</comment>
<dbReference type="SUPFAM" id="SSF46955">
    <property type="entry name" value="Putative DNA-binding domain"/>
    <property type="match status" value="1"/>
</dbReference>
<keyword evidence="4" id="KW-0175">Coiled coil</keyword>
<name>A0A4Y8Q7B9_9BACL</name>
<dbReference type="AlphaFoldDB" id="A0A4Y8Q7B9"/>
<evidence type="ECO:0000256" key="4">
    <source>
        <dbReference type="SAM" id="Coils"/>
    </source>
</evidence>
<evidence type="ECO:0000256" key="2">
    <source>
        <dbReference type="ARBA" id="ARBA00023125"/>
    </source>
</evidence>
<keyword evidence="7" id="KW-1185">Reference proteome</keyword>
<dbReference type="Gene3D" id="1.10.1660.10">
    <property type="match status" value="1"/>
</dbReference>
<dbReference type="PROSITE" id="PS50937">
    <property type="entry name" value="HTH_MERR_2"/>
    <property type="match status" value="1"/>
</dbReference>
<sequence length="138" mass="15956">MRISELSKLTGASVRSLRYYEQKGLIATERGENGYRNFNRMTVDRVKTIQFYLSLGFTTEQIEGFLNCVMKHPEAMCDDLLPIYEERLQQINKQMEMLELIQANLKDRIIYIQQDRNGGEQQAPAAAAPRMDDNPAIH</sequence>
<evidence type="ECO:0000256" key="3">
    <source>
        <dbReference type="ARBA" id="ARBA00023163"/>
    </source>
</evidence>
<dbReference type="PANTHER" id="PTHR30204">
    <property type="entry name" value="REDOX-CYCLING DRUG-SENSING TRANSCRIPTIONAL ACTIVATOR SOXR"/>
    <property type="match status" value="1"/>
</dbReference>
<dbReference type="InterPro" id="IPR009061">
    <property type="entry name" value="DNA-bd_dom_put_sf"/>
</dbReference>
<dbReference type="EMBL" id="MYFO01000006">
    <property type="protein sequence ID" value="TFE89791.1"/>
    <property type="molecule type" value="Genomic_DNA"/>
</dbReference>
<evidence type="ECO:0000256" key="1">
    <source>
        <dbReference type="ARBA" id="ARBA00023015"/>
    </source>
</evidence>
<accession>A0A4Y8Q7B9</accession>
<feature type="coiled-coil region" evidence="4">
    <location>
        <begin position="81"/>
        <end position="108"/>
    </location>
</feature>
<evidence type="ECO:0000259" key="5">
    <source>
        <dbReference type="PROSITE" id="PS50937"/>
    </source>
</evidence>
<evidence type="ECO:0000313" key="7">
    <source>
        <dbReference type="Proteomes" id="UP000298246"/>
    </source>
</evidence>
<dbReference type="Proteomes" id="UP000298246">
    <property type="component" value="Unassembled WGS sequence"/>
</dbReference>
<reference evidence="6 7" key="1">
    <citation type="submission" date="2017-03" db="EMBL/GenBank/DDBJ databases">
        <title>Isolation of Levoglucosan Utilizing Bacteria.</title>
        <authorList>
            <person name="Arya A.S."/>
        </authorList>
    </citation>
    <scope>NUCLEOTIDE SEQUENCE [LARGE SCALE GENOMIC DNA]</scope>
    <source>
        <strain evidence="6 7">MEC069</strain>
    </source>
</reference>
<evidence type="ECO:0000313" key="6">
    <source>
        <dbReference type="EMBL" id="TFE89791.1"/>
    </source>
</evidence>
<gene>
    <name evidence="6" type="ORF">B5M42_06795</name>
</gene>
<dbReference type="GO" id="GO:0003700">
    <property type="term" value="F:DNA-binding transcription factor activity"/>
    <property type="evidence" value="ECO:0007669"/>
    <property type="project" value="InterPro"/>
</dbReference>
<feature type="domain" description="HTH merR-type" evidence="5">
    <location>
        <begin position="1"/>
        <end position="68"/>
    </location>
</feature>
<protein>
    <recommendedName>
        <fullName evidence="5">HTH merR-type domain-containing protein</fullName>
    </recommendedName>
</protein>
<keyword evidence="3" id="KW-0804">Transcription</keyword>